<dbReference type="InterPro" id="IPR029044">
    <property type="entry name" value="Nucleotide-diphossugar_trans"/>
</dbReference>
<dbReference type="EMBL" id="BART01015816">
    <property type="protein sequence ID" value="GAG75199.1"/>
    <property type="molecule type" value="Genomic_DNA"/>
</dbReference>
<feature type="domain" description="Glycosyltransferase 2-like" evidence="1">
    <location>
        <begin position="10"/>
        <end position="44"/>
    </location>
</feature>
<feature type="non-terminal residue" evidence="2">
    <location>
        <position position="44"/>
    </location>
</feature>
<accession>X1A056</accession>
<comment type="caution">
    <text evidence="2">The sequence shown here is derived from an EMBL/GenBank/DDBJ whole genome shotgun (WGS) entry which is preliminary data.</text>
</comment>
<proteinExistence type="predicted"/>
<name>X1A056_9ZZZZ</name>
<evidence type="ECO:0000259" key="1">
    <source>
        <dbReference type="Pfam" id="PF00535"/>
    </source>
</evidence>
<evidence type="ECO:0000313" key="2">
    <source>
        <dbReference type="EMBL" id="GAG75199.1"/>
    </source>
</evidence>
<dbReference type="Gene3D" id="3.90.550.10">
    <property type="entry name" value="Spore Coat Polysaccharide Biosynthesis Protein SpsA, Chain A"/>
    <property type="match status" value="1"/>
</dbReference>
<organism evidence="2">
    <name type="scientific">marine sediment metagenome</name>
    <dbReference type="NCBI Taxonomy" id="412755"/>
    <lineage>
        <taxon>unclassified sequences</taxon>
        <taxon>metagenomes</taxon>
        <taxon>ecological metagenomes</taxon>
    </lineage>
</organism>
<dbReference type="AlphaFoldDB" id="X1A056"/>
<sequence>MNTEKIKKVSVIIPTHNQKEILAKTLDYLVVQDYPKDQYEIIVV</sequence>
<dbReference type="SUPFAM" id="SSF53448">
    <property type="entry name" value="Nucleotide-diphospho-sugar transferases"/>
    <property type="match status" value="1"/>
</dbReference>
<dbReference type="InterPro" id="IPR001173">
    <property type="entry name" value="Glyco_trans_2-like"/>
</dbReference>
<gene>
    <name evidence="2" type="ORF">S01H4_30609</name>
</gene>
<reference evidence="2" key="1">
    <citation type="journal article" date="2014" name="Front. Microbiol.">
        <title>High frequency of phylogenetically diverse reductive dehalogenase-homologous genes in deep subseafloor sedimentary metagenomes.</title>
        <authorList>
            <person name="Kawai M."/>
            <person name="Futagami T."/>
            <person name="Toyoda A."/>
            <person name="Takaki Y."/>
            <person name="Nishi S."/>
            <person name="Hori S."/>
            <person name="Arai W."/>
            <person name="Tsubouchi T."/>
            <person name="Morono Y."/>
            <person name="Uchiyama I."/>
            <person name="Ito T."/>
            <person name="Fujiyama A."/>
            <person name="Inagaki F."/>
            <person name="Takami H."/>
        </authorList>
    </citation>
    <scope>NUCLEOTIDE SEQUENCE</scope>
    <source>
        <strain evidence="2">Expedition CK06-06</strain>
    </source>
</reference>
<dbReference type="Pfam" id="PF00535">
    <property type="entry name" value="Glycos_transf_2"/>
    <property type="match status" value="1"/>
</dbReference>
<protein>
    <recommendedName>
        <fullName evidence="1">Glycosyltransferase 2-like domain-containing protein</fullName>
    </recommendedName>
</protein>